<keyword evidence="6" id="KW-0464">Manganese</keyword>
<accession>A0A2T5J2G2</accession>
<keyword evidence="9" id="KW-1185">Reference proteome</keyword>
<comment type="cofactor">
    <cofactor evidence="1">
        <name>Mn(2+)</name>
        <dbReference type="ChEBI" id="CHEBI:29035"/>
    </cofactor>
</comment>
<dbReference type="AlphaFoldDB" id="A0A2T5J2G2"/>
<evidence type="ECO:0000256" key="4">
    <source>
        <dbReference type="ARBA" id="ARBA00022801"/>
    </source>
</evidence>
<dbReference type="GO" id="GO:0046872">
    <property type="term" value="F:metal ion binding"/>
    <property type="evidence" value="ECO:0007669"/>
    <property type="project" value="UniProtKB-KW"/>
</dbReference>
<dbReference type="NCBIfam" id="NF007980">
    <property type="entry name" value="PRK10707.1"/>
    <property type="match status" value="1"/>
</dbReference>
<dbReference type="OrthoDB" id="9802805at2"/>
<evidence type="ECO:0000313" key="8">
    <source>
        <dbReference type="EMBL" id="PTQ90708.1"/>
    </source>
</evidence>
<dbReference type="PANTHER" id="PTHR12992:SF11">
    <property type="entry name" value="MITOCHONDRIAL COENZYME A DIPHOSPHATASE NUDT8"/>
    <property type="match status" value="1"/>
</dbReference>
<dbReference type="RefSeq" id="WP_107864554.1">
    <property type="nucleotide sequence ID" value="NZ_QAON01000002.1"/>
</dbReference>
<comment type="caution">
    <text evidence="8">The sequence shown here is derived from an EMBL/GenBank/DDBJ whole genome shotgun (WGS) entry which is preliminary data.</text>
</comment>
<keyword evidence="5" id="KW-0460">Magnesium</keyword>
<dbReference type="Pfam" id="PF00293">
    <property type="entry name" value="NUDIX"/>
    <property type="match status" value="1"/>
</dbReference>
<dbReference type="SUPFAM" id="SSF55811">
    <property type="entry name" value="Nudix"/>
    <property type="match status" value="1"/>
</dbReference>
<organism evidence="8 9">
    <name type="scientific">Agitococcus lubricus</name>
    <dbReference type="NCBI Taxonomy" id="1077255"/>
    <lineage>
        <taxon>Bacteria</taxon>
        <taxon>Pseudomonadati</taxon>
        <taxon>Pseudomonadota</taxon>
        <taxon>Gammaproteobacteria</taxon>
        <taxon>Moraxellales</taxon>
        <taxon>Moraxellaceae</taxon>
        <taxon>Agitococcus</taxon>
    </lineage>
</organism>
<evidence type="ECO:0000313" key="9">
    <source>
        <dbReference type="Proteomes" id="UP000244223"/>
    </source>
</evidence>
<dbReference type="PROSITE" id="PS51462">
    <property type="entry name" value="NUDIX"/>
    <property type="match status" value="1"/>
</dbReference>
<protein>
    <submittedName>
        <fullName evidence="8">NUDIX domain-containing protein</fullName>
    </submittedName>
</protein>
<reference evidence="8 9" key="1">
    <citation type="submission" date="2018-04" db="EMBL/GenBank/DDBJ databases">
        <title>Genomic Encyclopedia of Archaeal and Bacterial Type Strains, Phase II (KMG-II): from individual species to whole genera.</title>
        <authorList>
            <person name="Goeker M."/>
        </authorList>
    </citation>
    <scope>NUCLEOTIDE SEQUENCE [LARGE SCALE GENOMIC DNA]</scope>
    <source>
        <strain evidence="8 9">DSM 5822</strain>
    </source>
</reference>
<evidence type="ECO:0000256" key="3">
    <source>
        <dbReference type="ARBA" id="ARBA00022723"/>
    </source>
</evidence>
<dbReference type="InterPro" id="IPR000086">
    <property type="entry name" value="NUDIX_hydrolase_dom"/>
</dbReference>
<evidence type="ECO:0000256" key="2">
    <source>
        <dbReference type="ARBA" id="ARBA00001946"/>
    </source>
</evidence>
<dbReference type="CDD" id="cd03426">
    <property type="entry name" value="NUDIX_CoAse_Nudt7"/>
    <property type="match status" value="1"/>
</dbReference>
<dbReference type="EMBL" id="QAON01000002">
    <property type="protein sequence ID" value="PTQ90708.1"/>
    <property type="molecule type" value="Genomic_DNA"/>
</dbReference>
<dbReference type="InterPro" id="IPR015797">
    <property type="entry name" value="NUDIX_hydrolase-like_dom_sf"/>
</dbReference>
<dbReference type="InterPro" id="IPR045121">
    <property type="entry name" value="CoAse"/>
</dbReference>
<dbReference type="PANTHER" id="PTHR12992">
    <property type="entry name" value="NUDIX HYDROLASE"/>
    <property type="match status" value="1"/>
</dbReference>
<evidence type="ECO:0000259" key="7">
    <source>
        <dbReference type="PROSITE" id="PS51462"/>
    </source>
</evidence>
<sequence length="191" mass="21528">MLQQLLARLPQDNQTASADAAVLMAMTREDIPRLILTQRAAHLNSHASEVAFPGGKRDKTDSSLIYTALREAQEEIALNPQDVDVVGELGIFTSRVGVKVKPIIGLLDNMPTLTASPDEIDSIFTVPLDVFLQQKPNYQHKIKYMGLSIPVPSFNYQGYVIWGLTGFMIVEFMRRVYDADIDWRWPNPLKR</sequence>
<comment type="cofactor">
    <cofactor evidence="2">
        <name>Mg(2+)</name>
        <dbReference type="ChEBI" id="CHEBI:18420"/>
    </cofactor>
</comment>
<name>A0A2T5J2G2_9GAMM</name>
<feature type="domain" description="Nudix hydrolase" evidence="7">
    <location>
        <begin position="17"/>
        <end position="151"/>
    </location>
</feature>
<evidence type="ECO:0000256" key="6">
    <source>
        <dbReference type="ARBA" id="ARBA00023211"/>
    </source>
</evidence>
<dbReference type="GO" id="GO:0010945">
    <property type="term" value="F:coenzyme A diphosphatase activity"/>
    <property type="evidence" value="ECO:0007669"/>
    <property type="project" value="InterPro"/>
</dbReference>
<dbReference type="Gene3D" id="3.90.79.10">
    <property type="entry name" value="Nucleoside Triphosphate Pyrophosphohydrolase"/>
    <property type="match status" value="1"/>
</dbReference>
<keyword evidence="4" id="KW-0378">Hydrolase</keyword>
<keyword evidence="3" id="KW-0479">Metal-binding</keyword>
<evidence type="ECO:0000256" key="5">
    <source>
        <dbReference type="ARBA" id="ARBA00022842"/>
    </source>
</evidence>
<proteinExistence type="predicted"/>
<evidence type="ECO:0000256" key="1">
    <source>
        <dbReference type="ARBA" id="ARBA00001936"/>
    </source>
</evidence>
<dbReference type="Proteomes" id="UP000244223">
    <property type="component" value="Unassembled WGS sequence"/>
</dbReference>
<gene>
    <name evidence="8" type="ORF">C8N29_102108</name>
</gene>